<comment type="caution">
    <text evidence="9">Lacks conserved residue(s) required for the propagation of feature annotation.</text>
</comment>
<evidence type="ECO:0000256" key="6">
    <source>
        <dbReference type="ARBA" id="ARBA00023211"/>
    </source>
</evidence>
<dbReference type="Pfam" id="PF13288">
    <property type="entry name" value="DXPR_C"/>
    <property type="match status" value="1"/>
</dbReference>
<feature type="binding site" evidence="9">
    <location>
        <position position="226"/>
    </location>
    <ligand>
        <name>1-deoxy-D-xylulose 5-phosphate</name>
        <dbReference type="ChEBI" id="CHEBI:57792"/>
    </ligand>
</feature>
<keyword evidence="6 9" id="KW-0464">Manganese</keyword>
<feature type="domain" description="1-deoxy-D-xylulose 5-phosphate reductoisomerase C-terminal" evidence="11">
    <location>
        <begin position="152"/>
        <end position="234"/>
    </location>
</feature>
<evidence type="ECO:0000256" key="5">
    <source>
        <dbReference type="ARBA" id="ARBA00023002"/>
    </source>
</evidence>
<feature type="binding site" evidence="9">
    <location>
        <position position="223"/>
    </location>
    <ligand>
        <name>1-deoxy-D-xylulose 5-phosphate</name>
        <dbReference type="ChEBI" id="CHEBI:57792"/>
    </ligand>
</feature>
<sequence length="394" mass="45641">MEFFDLMKRKIVILGSTGSIGKSLISVLKKDANSFEIVLLTANKNIKDLLKQITFFKVKNIIVTDYKKYLIIKKYFKNKKINIYNNFKSLEKILKNHKIDYTMSAISGLVGLKPTIKVIRYSKKIAIANKEAIICGWSLIKNELKKYKTDFIPVDSEHFSIWSLINNAKDQNIEKLFITASGGPFINYPLKNFQFITTKQALKHPNWSMGKKISIDSATMMNKVFEIIEAKKIFDLSYEKLKILVHPKSYVHAVVKFDNGLTKLLIHDTNMVIPIFNSLYPNHSKKINSKKLDFNIINNLNFKVIDIKRFPVVKMLKSLPSKDSLYETVIVTINDKLVNKFLRNEISFIEISKILLKVINFKEFKKYKLIKPRNVAQIEQLQDYVSLKIDSLSV</sequence>
<feature type="binding site" evidence="9">
    <location>
        <position position="157"/>
    </location>
    <ligand>
        <name>1-deoxy-D-xylulose 5-phosphate</name>
        <dbReference type="ChEBI" id="CHEBI:57792"/>
    </ligand>
</feature>
<feature type="binding site" evidence="9">
    <location>
        <position position="45"/>
    </location>
    <ligand>
        <name>NADPH</name>
        <dbReference type="ChEBI" id="CHEBI:57783"/>
    </ligand>
</feature>
<dbReference type="InterPro" id="IPR036169">
    <property type="entry name" value="DXPR_C_sf"/>
</dbReference>
<dbReference type="InterPro" id="IPR026877">
    <property type="entry name" value="DXPR_C"/>
</dbReference>
<dbReference type="InterPro" id="IPR013512">
    <property type="entry name" value="DXP_reductoisomerase_N"/>
</dbReference>
<feature type="binding site" evidence="9">
    <location>
        <position position="181"/>
    </location>
    <ligand>
        <name>1-deoxy-D-xylulose 5-phosphate</name>
        <dbReference type="ChEBI" id="CHEBI:57792"/>
    </ligand>
</feature>
<evidence type="ECO:0000256" key="3">
    <source>
        <dbReference type="ARBA" id="ARBA00022723"/>
    </source>
</evidence>
<dbReference type="Proteomes" id="UP001166004">
    <property type="component" value="Unassembled WGS sequence"/>
</dbReference>
<keyword evidence="5 9" id="KW-0560">Oxidoreductase</keyword>
<feature type="binding site" evidence="9">
    <location>
        <position position="20"/>
    </location>
    <ligand>
        <name>NADPH</name>
        <dbReference type="ChEBI" id="CHEBI:57783"/>
    </ligand>
</feature>
<keyword evidence="14" id="KW-1185">Reference proteome</keyword>
<dbReference type="InterPro" id="IPR003821">
    <property type="entry name" value="DXP_reductoisomerase"/>
</dbReference>
<dbReference type="SUPFAM" id="SSF55347">
    <property type="entry name" value="Glyceraldehyde-3-phosphate dehydrogenase-like, C-terminal domain"/>
    <property type="match status" value="1"/>
</dbReference>
<keyword evidence="9" id="KW-0460">Magnesium</keyword>
<feature type="binding site" evidence="9">
    <location>
        <position position="217"/>
    </location>
    <ligand>
        <name>1-deoxy-D-xylulose 5-phosphate</name>
        <dbReference type="ChEBI" id="CHEBI:57792"/>
    </ligand>
</feature>
<feature type="binding site" evidence="9">
    <location>
        <position position="204"/>
    </location>
    <ligand>
        <name>1-deoxy-D-xylulose 5-phosphate</name>
        <dbReference type="ChEBI" id="CHEBI:57792"/>
    </ligand>
</feature>
<evidence type="ECO:0000256" key="9">
    <source>
        <dbReference type="HAMAP-Rule" id="MF_00183"/>
    </source>
</evidence>
<comment type="caution">
    <text evidence="13">The sequence shown here is derived from an EMBL/GenBank/DDBJ whole genome shotgun (WGS) entry which is preliminary data.</text>
</comment>
<dbReference type="Pfam" id="PF02670">
    <property type="entry name" value="DXP_reductoisom"/>
    <property type="match status" value="1"/>
</dbReference>
<gene>
    <name evidence="9" type="primary">dxr</name>
    <name evidence="13" type="ORF">VP91_00012550</name>
</gene>
<dbReference type="Pfam" id="PF08436">
    <property type="entry name" value="DXP_redisom_C"/>
    <property type="match status" value="1"/>
</dbReference>
<feature type="binding site" evidence="9">
    <location>
        <position position="129"/>
    </location>
    <ligand>
        <name>NADPH</name>
        <dbReference type="ChEBI" id="CHEBI:57783"/>
    </ligand>
</feature>
<accession>A0ABX1T1W8</accession>
<comment type="similarity">
    <text evidence="2 9">Belongs to the DXR family.</text>
</comment>
<keyword evidence="4 9" id="KW-0521">NADP</keyword>
<dbReference type="PANTHER" id="PTHR30525:SF0">
    <property type="entry name" value="1-DEOXY-D-XYLULOSE 5-PHOSPHATE REDUCTOISOMERASE, CHLOROPLASTIC"/>
    <property type="match status" value="1"/>
</dbReference>
<dbReference type="EMBL" id="LANA01000002">
    <property type="protein sequence ID" value="NMN68093.1"/>
    <property type="molecule type" value="Genomic_DNA"/>
</dbReference>
<keyword evidence="3 9" id="KW-0479">Metal-binding</keyword>
<evidence type="ECO:0000313" key="13">
    <source>
        <dbReference type="EMBL" id="NMN68093.1"/>
    </source>
</evidence>
<evidence type="ECO:0000259" key="10">
    <source>
        <dbReference type="Pfam" id="PF02670"/>
    </source>
</evidence>
<feature type="domain" description="1-deoxy-D-xylulose 5-phosphate reductoisomerase N-terminal" evidence="10">
    <location>
        <begin position="11"/>
        <end position="135"/>
    </location>
</feature>
<dbReference type="InterPro" id="IPR013644">
    <property type="entry name" value="DXP_reductoisomerase_C"/>
</dbReference>
<reference evidence="13 14" key="1">
    <citation type="submission" date="2019-07" db="EMBL/GenBank/DDBJ databases">
        <title>SAR11 Genome Evolution.</title>
        <authorList>
            <person name="Giovannoni S."/>
        </authorList>
    </citation>
    <scope>NUCLEOTIDE SEQUENCE [LARGE SCALE GENOMIC DNA]</scope>
    <source>
        <strain evidence="13 14">HTCC9565</strain>
    </source>
</reference>
<evidence type="ECO:0000259" key="12">
    <source>
        <dbReference type="Pfam" id="PF13288"/>
    </source>
</evidence>
<comment type="pathway">
    <text evidence="1 9">Isoprenoid biosynthesis; isopentenyl diphosphate biosynthesis via DXP pathway; isopentenyl diphosphate from 1-deoxy-D-xylulose 5-phosphate: step 1/6.</text>
</comment>
<feature type="binding site" evidence="9">
    <location>
        <position position="18"/>
    </location>
    <ligand>
        <name>NADPH</name>
        <dbReference type="ChEBI" id="CHEBI:57783"/>
    </ligand>
</feature>
<comment type="cofactor">
    <cofactor evidence="9">
        <name>Mg(2+)</name>
        <dbReference type="ChEBI" id="CHEBI:18420"/>
    </cofactor>
    <cofactor evidence="9">
        <name>Mn(2+)</name>
        <dbReference type="ChEBI" id="CHEBI:29035"/>
    </cofactor>
</comment>
<evidence type="ECO:0000256" key="4">
    <source>
        <dbReference type="ARBA" id="ARBA00022857"/>
    </source>
</evidence>
<evidence type="ECO:0000313" key="14">
    <source>
        <dbReference type="Proteomes" id="UP001166004"/>
    </source>
</evidence>
<dbReference type="InterPro" id="IPR036291">
    <property type="entry name" value="NAD(P)-bd_dom_sf"/>
</dbReference>
<feature type="binding site" evidence="9">
    <location>
        <position position="226"/>
    </location>
    <ligand>
        <name>Mn(2+)</name>
        <dbReference type="ChEBI" id="CHEBI:29035"/>
    </ligand>
</feature>
<proteinExistence type="inferred from homology"/>
<feature type="binding site" evidence="9">
    <location>
        <position position="157"/>
    </location>
    <ligand>
        <name>Mn(2+)</name>
        <dbReference type="ChEBI" id="CHEBI:29035"/>
    </ligand>
</feature>
<evidence type="ECO:0000256" key="7">
    <source>
        <dbReference type="ARBA" id="ARBA00023229"/>
    </source>
</evidence>
<feature type="binding site" evidence="9">
    <location>
        <position position="19"/>
    </location>
    <ligand>
        <name>NADPH</name>
        <dbReference type="ChEBI" id="CHEBI:57783"/>
    </ligand>
</feature>
<feature type="binding site" evidence="9">
    <location>
        <position position="155"/>
    </location>
    <ligand>
        <name>Mn(2+)</name>
        <dbReference type="ChEBI" id="CHEBI:29035"/>
    </ligand>
</feature>
<name>A0ABX1T1W8_PELUQ</name>
<dbReference type="EC" id="1.1.1.267" evidence="9"/>
<evidence type="ECO:0000259" key="11">
    <source>
        <dbReference type="Pfam" id="PF08436"/>
    </source>
</evidence>
<dbReference type="PANTHER" id="PTHR30525">
    <property type="entry name" value="1-DEOXY-D-XYLULOSE 5-PHOSPHATE REDUCTOISOMERASE"/>
    <property type="match status" value="1"/>
</dbReference>
<dbReference type="SUPFAM" id="SSF51735">
    <property type="entry name" value="NAD(P)-binding Rossmann-fold domains"/>
    <property type="match status" value="1"/>
</dbReference>
<feature type="binding site" evidence="9">
    <location>
        <position position="156"/>
    </location>
    <ligand>
        <name>1-deoxy-D-xylulose 5-phosphate</name>
        <dbReference type="ChEBI" id="CHEBI:57792"/>
    </ligand>
</feature>
<comment type="function">
    <text evidence="9">Catalyzes the NADPH-dependent rearrangement and reduction of 1-deoxy-D-xylulose-5-phosphate (DXP) to 2-C-methyl-D-erythritol 4-phosphate (MEP).</text>
</comment>
<feature type="domain" description="DXP reductoisomerase C-terminal" evidence="12">
    <location>
        <begin position="269"/>
        <end position="380"/>
    </location>
</feature>
<feature type="binding site" evidence="9">
    <location>
        <position position="131"/>
    </location>
    <ligand>
        <name>NADPH</name>
        <dbReference type="ChEBI" id="CHEBI:57783"/>
    </ligand>
</feature>
<protein>
    <recommendedName>
        <fullName evidence="9">1-deoxy-D-xylulose 5-phosphate reductoisomerase</fullName>
        <shortName evidence="9">DXP reductoisomerase</shortName>
        <ecNumber evidence="9">1.1.1.267</ecNumber>
    </recommendedName>
    <alternativeName>
        <fullName evidence="9">1-deoxyxylulose-5-phosphate reductoisomerase</fullName>
    </alternativeName>
    <alternativeName>
        <fullName evidence="9">2-C-methyl-D-erythritol 4-phosphate synthase</fullName>
    </alternativeName>
</protein>
<evidence type="ECO:0000256" key="8">
    <source>
        <dbReference type="ARBA" id="ARBA00048543"/>
    </source>
</evidence>
<evidence type="ECO:0000256" key="1">
    <source>
        <dbReference type="ARBA" id="ARBA00005094"/>
    </source>
</evidence>
<dbReference type="HAMAP" id="MF_00183">
    <property type="entry name" value="DXP_reductoisom"/>
    <property type="match status" value="1"/>
</dbReference>
<evidence type="ECO:0000256" key="2">
    <source>
        <dbReference type="ARBA" id="ARBA00006825"/>
    </source>
</evidence>
<feature type="binding site" evidence="9">
    <location>
        <position position="17"/>
    </location>
    <ligand>
        <name>NADPH</name>
        <dbReference type="ChEBI" id="CHEBI:57783"/>
    </ligand>
</feature>
<dbReference type="Gene3D" id="3.40.50.720">
    <property type="entry name" value="NAD(P)-binding Rossmann-like Domain"/>
    <property type="match status" value="1"/>
</dbReference>
<comment type="catalytic activity">
    <reaction evidence="8">
        <text>2-C-methyl-D-erythritol 4-phosphate + NADP(+) = 1-deoxy-D-xylulose 5-phosphate + NADPH + H(+)</text>
        <dbReference type="Rhea" id="RHEA:13717"/>
        <dbReference type="ChEBI" id="CHEBI:15378"/>
        <dbReference type="ChEBI" id="CHEBI:57783"/>
        <dbReference type="ChEBI" id="CHEBI:57792"/>
        <dbReference type="ChEBI" id="CHEBI:58262"/>
        <dbReference type="ChEBI" id="CHEBI:58349"/>
        <dbReference type="EC" id="1.1.1.267"/>
    </reaction>
    <physiologicalReaction direction="right-to-left" evidence="8">
        <dbReference type="Rhea" id="RHEA:13719"/>
    </physiologicalReaction>
</comment>
<dbReference type="SUPFAM" id="SSF69055">
    <property type="entry name" value="1-deoxy-D-xylulose-5-phosphate reductoisomerase, C-terminal domain"/>
    <property type="match status" value="1"/>
</dbReference>
<dbReference type="Gene3D" id="1.10.1740.10">
    <property type="match status" value="1"/>
</dbReference>
<keyword evidence="7 9" id="KW-0414">Isoprene biosynthesis</keyword>
<organism evidence="13 14">
    <name type="scientific">Pelagibacter ubique</name>
    <dbReference type="NCBI Taxonomy" id="198252"/>
    <lineage>
        <taxon>Bacteria</taxon>
        <taxon>Pseudomonadati</taxon>
        <taxon>Pseudomonadota</taxon>
        <taxon>Alphaproteobacteria</taxon>
        <taxon>Candidatus Pelagibacterales</taxon>
        <taxon>Candidatus Pelagibacteraceae</taxon>
        <taxon>Candidatus Pelagibacter</taxon>
    </lineage>
</organism>
<feature type="binding site" evidence="9">
    <location>
        <position position="210"/>
    </location>
    <ligand>
        <name>NADPH</name>
        <dbReference type="ChEBI" id="CHEBI:57783"/>
    </ligand>
</feature>
<feature type="binding site" evidence="9">
    <location>
        <position position="222"/>
    </location>
    <ligand>
        <name>1-deoxy-D-xylulose 5-phosphate</name>
        <dbReference type="ChEBI" id="CHEBI:57792"/>
    </ligand>
</feature>
<dbReference type="NCBIfam" id="TIGR00243">
    <property type="entry name" value="Dxr"/>
    <property type="match status" value="1"/>
</dbReference>
<feature type="binding site" evidence="9">
    <location>
        <position position="130"/>
    </location>
    <ligand>
        <name>1-deoxy-D-xylulose 5-phosphate</name>
        <dbReference type="ChEBI" id="CHEBI:57792"/>
    </ligand>
</feature>
<dbReference type="PIRSF" id="PIRSF006205">
    <property type="entry name" value="Dxp_reductismrs"/>
    <property type="match status" value="1"/>
</dbReference>
<feature type="binding site" evidence="9">
    <location>
        <position position="44"/>
    </location>
    <ligand>
        <name>NADPH</name>
        <dbReference type="ChEBI" id="CHEBI:57783"/>
    </ligand>
</feature>